<proteinExistence type="predicted"/>
<reference evidence="1 2" key="1">
    <citation type="journal article" date="2022" name="Hortic Res">
        <title>A haplotype resolved chromosomal level avocado genome allows analysis of novel avocado genes.</title>
        <authorList>
            <person name="Nath O."/>
            <person name="Fletcher S.J."/>
            <person name="Hayward A."/>
            <person name="Shaw L.M."/>
            <person name="Masouleh A.K."/>
            <person name="Furtado A."/>
            <person name="Henry R.J."/>
            <person name="Mitter N."/>
        </authorList>
    </citation>
    <scope>NUCLEOTIDE SEQUENCE [LARGE SCALE GENOMIC DNA]</scope>
    <source>
        <strain evidence="2">cv. Hass</strain>
    </source>
</reference>
<name>A0ACC2L7Z5_PERAE</name>
<accession>A0ACC2L7Z5</accession>
<evidence type="ECO:0000313" key="1">
    <source>
        <dbReference type="EMBL" id="KAJ8629569.1"/>
    </source>
</evidence>
<sequence length="577" mass="64829">MCKVGVLNAPPLARKIITRVDLYRYLERSSGSLHHLNQIHAQMLVNGFNKDNNSLTTKFITTLFSSGVPQLASLVFNQLESPNVFLWTCMIRGFSYNGGFKESIFFYDRMRRQGVRPSNFSLPFALKSCASVEALFEGEEIHADALKLGFVSDVFIQTALLDMYMKCGRIEAAEKVFDEMGERNVVSWTAIIAGYCRFGLLEQAQELFEEMPTKNAVTWNVMIDGLARCGALEAARRLFNKMPERNIVSWTTMICGYSRKGDMVNARLLFDQMPEREVVAWTSLISGYAQNGEPGQAIKVFEMMLAASMKPDGVTMLGVISAVSQLGGFHLCAWMEDCISRCGFKSDVRILNAVINMYVQCGCIGRALRVFEKITEKDIVSYNSMITGCATHGYTNGALSVFSQMIKMEVKPNSITFAGLLTVCAHGGLVEEGRRYFRRMFDLGHVKITAKHYACMVDLLGRAGHLEEAYEVVLDMPIKPEASTWGALLGACRMHGNLSLAEVAAQRLFEMEPENPGNYTILANMYMERRMWDAAMGIRQLMKGNQVYKTAGTSWVEAWAWEWVLYNLDKVQFSQVD</sequence>
<dbReference type="Proteomes" id="UP001234297">
    <property type="component" value="Chromosome 7"/>
</dbReference>
<protein>
    <submittedName>
        <fullName evidence="1">Uncharacterized protein</fullName>
    </submittedName>
</protein>
<keyword evidence="2" id="KW-1185">Reference proteome</keyword>
<evidence type="ECO:0000313" key="2">
    <source>
        <dbReference type="Proteomes" id="UP001234297"/>
    </source>
</evidence>
<organism evidence="1 2">
    <name type="scientific">Persea americana</name>
    <name type="common">Avocado</name>
    <dbReference type="NCBI Taxonomy" id="3435"/>
    <lineage>
        <taxon>Eukaryota</taxon>
        <taxon>Viridiplantae</taxon>
        <taxon>Streptophyta</taxon>
        <taxon>Embryophyta</taxon>
        <taxon>Tracheophyta</taxon>
        <taxon>Spermatophyta</taxon>
        <taxon>Magnoliopsida</taxon>
        <taxon>Magnoliidae</taxon>
        <taxon>Laurales</taxon>
        <taxon>Lauraceae</taxon>
        <taxon>Persea</taxon>
    </lineage>
</organism>
<comment type="caution">
    <text evidence="1">The sequence shown here is derived from an EMBL/GenBank/DDBJ whole genome shotgun (WGS) entry which is preliminary data.</text>
</comment>
<gene>
    <name evidence="1" type="ORF">MRB53_022892</name>
</gene>
<dbReference type="EMBL" id="CM056815">
    <property type="protein sequence ID" value="KAJ8629569.1"/>
    <property type="molecule type" value="Genomic_DNA"/>
</dbReference>